<dbReference type="NCBIfam" id="TIGR02602">
    <property type="entry name" value="8TM_EpsH"/>
    <property type="match status" value="1"/>
</dbReference>
<dbReference type="InterPro" id="IPR013426">
    <property type="entry name" value="EpsH-like"/>
</dbReference>
<dbReference type="Pfam" id="PF11984">
    <property type="entry name" value="DUF3485"/>
    <property type="match status" value="1"/>
</dbReference>
<feature type="transmembrane region" description="Helical" evidence="8">
    <location>
        <begin position="57"/>
        <end position="73"/>
    </location>
</feature>
<evidence type="ECO:0000256" key="2">
    <source>
        <dbReference type="ARBA" id="ARBA00022475"/>
    </source>
</evidence>
<dbReference type="InterPro" id="IPR017540">
    <property type="entry name" value="Exosortase-1"/>
</dbReference>
<feature type="domain" description="Methanolan biosynthesis EpsI" evidence="9">
    <location>
        <begin position="318"/>
        <end position="506"/>
    </location>
</feature>
<dbReference type="GO" id="GO:0016787">
    <property type="term" value="F:hydrolase activity"/>
    <property type="evidence" value="ECO:0007669"/>
    <property type="project" value="UniProtKB-KW"/>
</dbReference>
<feature type="transmembrane region" description="Helical" evidence="8">
    <location>
        <begin position="26"/>
        <end position="45"/>
    </location>
</feature>
<evidence type="ECO:0000256" key="3">
    <source>
        <dbReference type="ARBA" id="ARBA00022670"/>
    </source>
</evidence>
<dbReference type="NCBIfam" id="TIGR04178">
    <property type="entry name" value="exo_archaeo"/>
    <property type="match status" value="1"/>
</dbReference>
<feature type="transmembrane region" description="Helical" evidence="8">
    <location>
        <begin position="123"/>
        <end position="147"/>
    </location>
</feature>
<evidence type="ECO:0000313" key="10">
    <source>
        <dbReference type="EMBL" id="MXO67651.1"/>
    </source>
</evidence>
<keyword evidence="11" id="KW-1185">Reference proteome</keyword>
<protein>
    <submittedName>
        <fullName evidence="10">Exosortase A</fullName>
        <ecNumber evidence="10">3.4.22.-</ecNumber>
    </submittedName>
</protein>
<sequence length="519" mass="56255">MPPDAALSWRRDALVEAIPAGWRKPLARIALAWLALAVVAAADWATMAGKWWNVSTYNHVLFVPLIVGWLAWVRRRQVGALVPRAWWPGLAALAGALFLWLLGRLAGVNSASQLGAVLALQAAVPALLGPRVAAALLFPLAYMLFLVPFGDELVPALQMITADIVIWLTRVSGVPAHIEGVFIDTPVGLFEVAEACSGVQFLVAMLALGVLIAQTCFRGWGRRIAFLAFALSLPILANGVRAWGTIYIAQFQGIEFAEGFDHIFYGWIFFALVVAVLLGVTWRWFDRDPEDPGVDVERLQRSRLLDRLGRATMPAGAALAAVLALAGGFALWAGLAARVEAEVPARLALPEVPGWERVDYAPQVPWMPRATGAAHRRIARYRSEAGEEVDLFYALYAAQDDARDASAYGEGALVPDTPWRWVEPGRSMPQAAGAVLLAHGNLRRVAETTWRSGDLTTGSAARLKLEAMASRLLLRRQPTATLILSVEGRPADESAAAIDRFVAAMGGRDAWMDRAAGLR</sequence>
<proteinExistence type="predicted"/>
<dbReference type="InterPro" id="IPR014263">
    <property type="entry name" value="Methanolan_biosynth_EpsI"/>
</dbReference>
<dbReference type="RefSeq" id="WP_160732284.1">
    <property type="nucleotide sequence ID" value="NZ_WTYO01000001.1"/>
</dbReference>
<evidence type="ECO:0000259" key="9">
    <source>
        <dbReference type="Pfam" id="PF11984"/>
    </source>
</evidence>
<feature type="transmembrane region" description="Helical" evidence="8">
    <location>
        <begin position="224"/>
        <end position="244"/>
    </location>
</feature>
<evidence type="ECO:0000256" key="8">
    <source>
        <dbReference type="SAM" id="Phobius"/>
    </source>
</evidence>
<dbReference type="Proteomes" id="UP000444401">
    <property type="component" value="Unassembled WGS sequence"/>
</dbReference>
<keyword evidence="2" id="KW-1003">Cell membrane</keyword>
<feature type="transmembrane region" description="Helical" evidence="8">
    <location>
        <begin position="311"/>
        <end position="335"/>
    </location>
</feature>
<dbReference type="NCBIfam" id="TIGR03109">
    <property type="entry name" value="exosort_XrtA"/>
    <property type="match status" value="1"/>
</dbReference>
<evidence type="ECO:0000256" key="6">
    <source>
        <dbReference type="ARBA" id="ARBA00022989"/>
    </source>
</evidence>
<accession>A0ABW9US05</accession>
<feature type="transmembrane region" description="Helical" evidence="8">
    <location>
        <begin position="264"/>
        <end position="285"/>
    </location>
</feature>
<evidence type="ECO:0000256" key="7">
    <source>
        <dbReference type="ARBA" id="ARBA00023136"/>
    </source>
</evidence>
<keyword evidence="7 8" id="KW-0472">Membrane</keyword>
<gene>
    <name evidence="10" type="primary">xrtA</name>
    <name evidence="10" type="ORF">GRI72_02240</name>
</gene>
<evidence type="ECO:0000256" key="5">
    <source>
        <dbReference type="ARBA" id="ARBA00022801"/>
    </source>
</evidence>
<dbReference type="EC" id="3.4.22.-" evidence="10"/>
<feature type="transmembrane region" description="Helical" evidence="8">
    <location>
        <begin position="85"/>
        <end position="103"/>
    </location>
</feature>
<dbReference type="InterPro" id="IPR026392">
    <property type="entry name" value="Exo/Archaeosortase_dom"/>
</dbReference>
<comment type="subcellular location">
    <subcellularLocation>
        <location evidence="1">Cell membrane</location>
        <topology evidence="1">Multi-pass membrane protein</topology>
    </subcellularLocation>
</comment>
<keyword evidence="3" id="KW-0645">Protease</keyword>
<dbReference type="InterPro" id="IPR019127">
    <property type="entry name" value="Exosortase"/>
</dbReference>
<dbReference type="EMBL" id="WTYO01000001">
    <property type="protein sequence ID" value="MXO67651.1"/>
    <property type="molecule type" value="Genomic_DNA"/>
</dbReference>
<evidence type="ECO:0000256" key="4">
    <source>
        <dbReference type="ARBA" id="ARBA00022692"/>
    </source>
</evidence>
<reference evidence="10 11" key="1">
    <citation type="submission" date="2019-12" db="EMBL/GenBank/DDBJ databases">
        <title>Genomic-based taxomic classification of the family Erythrobacteraceae.</title>
        <authorList>
            <person name="Xu L."/>
        </authorList>
    </citation>
    <scope>NUCLEOTIDE SEQUENCE [LARGE SCALE GENOMIC DNA]</scope>
    <source>
        <strain evidence="10 11">H32</strain>
    </source>
</reference>
<evidence type="ECO:0000256" key="1">
    <source>
        <dbReference type="ARBA" id="ARBA00004651"/>
    </source>
</evidence>
<keyword evidence="4 8" id="KW-0812">Transmembrane</keyword>
<keyword evidence="5 10" id="KW-0378">Hydrolase</keyword>
<dbReference type="NCBIfam" id="TIGR02914">
    <property type="entry name" value="EpsI_fam"/>
    <property type="match status" value="1"/>
</dbReference>
<organism evidence="10 11">
    <name type="scientific">Pelagerythrobacter marinus</name>
    <dbReference type="NCBI Taxonomy" id="538382"/>
    <lineage>
        <taxon>Bacteria</taxon>
        <taxon>Pseudomonadati</taxon>
        <taxon>Pseudomonadota</taxon>
        <taxon>Alphaproteobacteria</taxon>
        <taxon>Sphingomonadales</taxon>
        <taxon>Erythrobacteraceae</taxon>
        <taxon>Pelagerythrobacter</taxon>
    </lineage>
</organism>
<dbReference type="Pfam" id="PF09721">
    <property type="entry name" value="Exosortase_EpsH"/>
    <property type="match status" value="1"/>
</dbReference>
<evidence type="ECO:0000313" key="11">
    <source>
        <dbReference type="Proteomes" id="UP000444401"/>
    </source>
</evidence>
<comment type="caution">
    <text evidence="10">The sequence shown here is derived from an EMBL/GenBank/DDBJ whole genome shotgun (WGS) entry which is preliminary data.</text>
</comment>
<name>A0ABW9US05_9SPHN</name>
<keyword evidence="6 8" id="KW-1133">Transmembrane helix</keyword>